<keyword evidence="3" id="KW-0808">Transferase</keyword>
<comment type="subcellular location">
    <subcellularLocation>
        <location evidence="1">Membrane</location>
    </subcellularLocation>
</comment>
<dbReference type="AlphaFoldDB" id="A0A0N4V3B4"/>
<dbReference type="Pfam" id="PF19277">
    <property type="entry name" value="GPAT_C"/>
    <property type="match status" value="1"/>
</dbReference>
<keyword evidence="5" id="KW-0012">Acyltransferase</keyword>
<dbReference type="GO" id="GO:0004366">
    <property type="term" value="F:glycerol-3-phosphate O-acyltransferase activity"/>
    <property type="evidence" value="ECO:0007669"/>
    <property type="project" value="TreeGrafter"/>
</dbReference>
<proteinExistence type="inferred from homology"/>
<evidence type="ECO:0000256" key="1">
    <source>
        <dbReference type="ARBA" id="ARBA00004370"/>
    </source>
</evidence>
<comment type="similarity">
    <text evidence="2">Belongs to the GPAT/DAPAT family.</text>
</comment>
<evidence type="ECO:0000313" key="8">
    <source>
        <dbReference type="Proteomes" id="UP000274131"/>
    </source>
</evidence>
<sequence>MFKVSSEPDVYHSNVGQPLNSCLNCYPSKTTLKPSRYVNVLDFAYYGCVPWPSADGESPPFRWFADIRYTFTTPLSHHYPSIADTVLSSKQVRSTVKEVAAAENATVDMICRRALGIIKKMKASISKAICKTVAYILFKVFRRMMTQLLVCPAQMEQLQKAQKTGVPLVYLPLHRSHLDYLLITWTVWHWGLQLPHIASGDNLNLSGLGWVLRGAGAFFIRRRIGGELSSGSDKLYRAVLNSYITEILRRGMPLEFFLEGTRTRSGKALLPKNGLISSVVEAVKISGVISDVYLVPVSFTYEHLAEDMFFEELLGKQKTRESVWGSIKGMWNSIGRGRCGSVRLHFGVPVLLSATVYDNGHDQFLVHSKGAVDPYRELLPWKRGNPDSALIRAIGTHVVYDAQRQASISICSVVSALLLCKYSDGCCLESLTKDLVWFCDTLVTKQFDVLGWVKGKTDGNLALEILTARFLCSFCQRNDGWKCGWFRSYFVVSILCFLLFYLRWDALALAVLSHRGSEWASYSSLIETTLIICDLLQFEIIFCKVLVCVIFKNK</sequence>
<evidence type="ECO:0000256" key="2">
    <source>
        <dbReference type="ARBA" id="ARBA00007937"/>
    </source>
</evidence>
<dbReference type="GO" id="GO:0008654">
    <property type="term" value="P:phospholipid biosynthetic process"/>
    <property type="evidence" value="ECO:0007669"/>
    <property type="project" value="TreeGrafter"/>
</dbReference>
<dbReference type="SUPFAM" id="SSF69593">
    <property type="entry name" value="Glycerol-3-phosphate (1)-acyltransferase"/>
    <property type="match status" value="1"/>
</dbReference>
<dbReference type="GO" id="GO:0006631">
    <property type="term" value="P:fatty acid metabolic process"/>
    <property type="evidence" value="ECO:0007669"/>
    <property type="project" value="TreeGrafter"/>
</dbReference>
<reference evidence="9" key="1">
    <citation type="submission" date="2017-02" db="UniProtKB">
        <authorList>
            <consortium name="WormBaseParasite"/>
        </authorList>
    </citation>
    <scope>IDENTIFICATION</scope>
</reference>
<evidence type="ECO:0000256" key="5">
    <source>
        <dbReference type="ARBA" id="ARBA00023315"/>
    </source>
</evidence>
<evidence type="ECO:0000313" key="9">
    <source>
        <dbReference type="WBParaSite" id="EVEC_0000453501-mRNA-1"/>
    </source>
</evidence>
<evidence type="ECO:0000256" key="3">
    <source>
        <dbReference type="ARBA" id="ARBA00022679"/>
    </source>
</evidence>
<dbReference type="SMART" id="SM00563">
    <property type="entry name" value="PlsC"/>
    <property type="match status" value="1"/>
</dbReference>
<dbReference type="InterPro" id="IPR022284">
    <property type="entry name" value="GPAT/DHAPAT"/>
</dbReference>
<evidence type="ECO:0000259" key="6">
    <source>
        <dbReference type="SMART" id="SM00563"/>
    </source>
</evidence>
<gene>
    <name evidence="7" type="ORF">EVEC_LOCUS4243</name>
</gene>
<dbReference type="PANTHER" id="PTHR12563">
    <property type="entry name" value="GLYCEROL-3-PHOSPHATE ACYLTRANSFERASE"/>
    <property type="match status" value="1"/>
</dbReference>
<dbReference type="EMBL" id="UXUI01007804">
    <property type="protein sequence ID" value="VDD89492.1"/>
    <property type="molecule type" value="Genomic_DNA"/>
</dbReference>
<dbReference type="Pfam" id="PF01553">
    <property type="entry name" value="Acyltransferase"/>
    <property type="match status" value="1"/>
</dbReference>
<organism evidence="9">
    <name type="scientific">Enterobius vermicularis</name>
    <name type="common">Human pinworm</name>
    <dbReference type="NCBI Taxonomy" id="51028"/>
    <lineage>
        <taxon>Eukaryota</taxon>
        <taxon>Metazoa</taxon>
        <taxon>Ecdysozoa</taxon>
        <taxon>Nematoda</taxon>
        <taxon>Chromadorea</taxon>
        <taxon>Rhabditida</taxon>
        <taxon>Spirurina</taxon>
        <taxon>Oxyuridomorpha</taxon>
        <taxon>Oxyuroidea</taxon>
        <taxon>Oxyuridae</taxon>
        <taxon>Enterobius</taxon>
    </lineage>
</organism>
<dbReference type="CDD" id="cd07993">
    <property type="entry name" value="LPLAT_DHAPAT-like"/>
    <property type="match status" value="1"/>
</dbReference>
<dbReference type="Proteomes" id="UP000274131">
    <property type="component" value="Unassembled WGS sequence"/>
</dbReference>
<keyword evidence="4" id="KW-0472">Membrane</keyword>
<dbReference type="InterPro" id="IPR002123">
    <property type="entry name" value="Plipid/glycerol_acylTrfase"/>
</dbReference>
<dbReference type="WBParaSite" id="EVEC_0000453501-mRNA-1">
    <property type="protein sequence ID" value="EVEC_0000453501-mRNA-1"/>
    <property type="gene ID" value="EVEC_0000453501"/>
</dbReference>
<dbReference type="GO" id="GO:0031966">
    <property type="term" value="C:mitochondrial membrane"/>
    <property type="evidence" value="ECO:0007669"/>
    <property type="project" value="TreeGrafter"/>
</dbReference>
<dbReference type="InterPro" id="IPR041728">
    <property type="entry name" value="GPAT/DHAPAT_LPLAT"/>
</dbReference>
<dbReference type="GO" id="GO:0019432">
    <property type="term" value="P:triglyceride biosynthetic process"/>
    <property type="evidence" value="ECO:0007669"/>
    <property type="project" value="TreeGrafter"/>
</dbReference>
<evidence type="ECO:0000256" key="4">
    <source>
        <dbReference type="ARBA" id="ARBA00023136"/>
    </source>
</evidence>
<evidence type="ECO:0000313" key="7">
    <source>
        <dbReference type="EMBL" id="VDD89492.1"/>
    </source>
</evidence>
<protein>
    <submittedName>
        <fullName evidence="9">PlsC domain-containing protein</fullName>
    </submittedName>
</protein>
<dbReference type="GO" id="GO:0006072">
    <property type="term" value="P:glycerol-3-phosphate metabolic process"/>
    <property type="evidence" value="ECO:0007669"/>
    <property type="project" value="TreeGrafter"/>
</dbReference>
<keyword evidence="8" id="KW-1185">Reference proteome</keyword>
<dbReference type="InterPro" id="IPR045520">
    <property type="entry name" value="GPAT/DHAPAT_C"/>
</dbReference>
<accession>A0A0N4V3B4</accession>
<dbReference type="PANTHER" id="PTHR12563:SF23">
    <property type="entry name" value="BCDNA.GH07066"/>
    <property type="match status" value="1"/>
</dbReference>
<name>A0A0N4V3B4_ENTVE</name>
<feature type="domain" description="Phospholipid/glycerol acyltransferase" evidence="6">
    <location>
        <begin position="168"/>
        <end position="302"/>
    </location>
</feature>
<reference evidence="7 8" key="2">
    <citation type="submission" date="2018-10" db="EMBL/GenBank/DDBJ databases">
        <authorList>
            <consortium name="Pathogen Informatics"/>
        </authorList>
    </citation>
    <scope>NUCLEOTIDE SEQUENCE [LARGE SCALE GENOMIC DNA]</scope>
</reference>
<dbReference type="STRING" id="51028.A0A0N4V3B4"/>
<dbReference type="OrthoDB" id="5962536at2759"/>